<sequence>MSETVTHTAPLWRWTGGANGGTWYFLSITGADAETLSATALMRKLEGLGRGFGSIKVQARIGATRFATSVFPSKGDGAWLLPVKAAVRKAEDLAEDEPVEVELTF</sequence>
<dbReference type="InterPro" id="IPR015018">
    <property type="entry name" value="DUF1905"/>
</dbReference>
<dbReference type="InterPro" id="IPR037079">
    <property type="entry name" value="AF2212/PG0164-like_sf"/>
</dbReference>
<dbReference type="Pfam" id="PF08922">
    <property type="entry name" value="DUF1905"/>
    <property type="match status" value="1"/>
</dbReference>
<comment type="caution">
    <text evidence="1">The sequence shown here is derived from an EMBL/GenBank/DDBJ whole genome shotgun (WGS) entry which is preliminary data.</text>
</comment>
<dbReference type="Proteomes" id="UP001162802">
    <property type="component" value="Unassembled WGS sequence"/>
</dbReference>
<evidence type="ECO:0000313" key="1">
    <source>
        <dbReference type="EMBL" id="MCJ1960561.1"/>
    </source>
</evidence>
<protein>
    <submittedName>
        <fullName evidence="1">DUF1905 domain-containing protein</fullName>
    </submittedName>
</protein>
<accession>A0ABT0ABJ4</accession>
<reference evidence="1" key="1">
    <citation type="submission" date="2022-03" db="EMBL/GenBank/DDBJ databases">
        <title>Identification of a novel bacterium isolated from mangrove sediments.</title>
        <authorList>
            <person name="Pan X."/>
        </authorList>
    </citation>
    <scope>NUCLEOTIDE SEQUENCE</scope>
    <source>
        <strain evidence="1">B2637</strain>
    </source>
</reference>
<name>A0ABT0ABJ4_9SPHN</name>
<dbReference type="SUPFAM" id="SSF141694">
    <property type="entry name" value="AF2212/PG0164-like"/>
    <property type="match status" value="1"/>
</dbReference>
<dbReference type="Gene3D" id="2.40.30.100">
    <property type="entry name" value="AF2212/PG0164-like"/>
    <property type="match status" value="1"/>
</dbReference>
<dbReference type="RefSeq" id="WP_243798803.1">
    <property type="nucleotide sequence ID" value="NZ_JALHAT010000008.1"/>
</dbReference>
<gene>
    <name evidence="1" type="ORF">MTR65_07720</name>
</gene>
<organism evidence="1 2">
    <name type="scientific">Novosphingobium mangrovi</name>
    <name type="common">ex Hu et al. 2023</name>
    <dbReference type="NCBI Taxonomy" id="2930094"/>
    <lineage>
        <taxon>Bacteria</taxon>
        <taxon>Pseudomonadati</taxon>
        <taxon>Pseudomonadota</taxon>
        <taxon>Alphaproteobacteria</taxon>
        <taxon>Sphingomonadales</taxon>
        <taxon>Sphingomonadaceae</taxon>
        <taxon>Novosphingobium</taxon>
    </lineage>
</organism>
<dbReference type="EMBL" id="JALHAT010000008">
    <property type="protein sequence ID" value="MCJ1960561.1"/>
    <property type="molecule type" value="Genomic_DNA"/>
</dbReference>
<proteinExistence type="predicted"/>
<evidence type="ECO:0000313" key="2">
    <source>
        <dbReference type="Proteomes" id="UP001162802"/>
    </source>
</evidence>
<keyword evidence="2" id="KW-1185">Reference proteome</keyword>